<dbReference type="Proteomes" id="UP000320421">
    <property type="component" value="Chromosome"/>
</dbReference>
<dbReference type="GO" id="GO:0008757">
    <property type="term" value="F:S-adenosylmethionine-dependent methyltransferase activity"/>
    <property type="evidence" value="ECO:0007669"/>
    <property type="project" value="InterPro"/>
</dbReference>
<keyword evidence="2" id="KW-0808">Transferase</keyword>
<dbReference type="Gene3D" id="3.40.50.150">
    <property type="entry name" value="Vaccinia Virus protein VP39"/>
    <property type="match status" value="1"/>
</dbReference>
<accession>A0A517PYJ6</accession>
<keyword evidence="2" id="KW-0489">Methyltransferase</keyword>
<dbReference type="OrthoDB" id="9778766at2"/>
<feature type="domain" description="Methyltransferase type 11" evidence="1">
    <location>
        <begin position="54"/>
        <end position="153"/>
    </location>
</feature>
<dbReference type="SUPFAM" id="SSF53335">
    <property type="entry name" value="S-adenosyl-L-methionine-dependent methyltransferases"/>
    <property type="match status" value="1"/>
</dbReference>
<evidence type="ECO:0000313" key="3">
    <source>
        <dbReference type="Proteomes" id="UP000320421"/>
    </source>
</evidence>
<dbReference type="PANTHER" id="PTHR43591">
    <property type="entry name" value="METHYLTRANSFERASE"/>
    <property type="match status" value="1"/>
</dbReference>
<dbReference type="AlphaFoldDB" id="A0A517PYJ6"/>
<dbReference type="InterPro" id="IPR029063">
    <property type="entry name" value="SAM-dependent_MTases_sf"/>
</dbReference>
<dbReference type="EMBL" id="CP036266">
    <property type="protein sequence ID" value="QDT24451.1"/>
    <property type="molecule type" value="Genomic_DNA"/>
</dbReference>
<name>A0A517PYJ6_9PLAN</name>
<dbReference type="EC" id="2.1.1.164" evidence="2"/>
<proteinExistence type="predicted"/>
<dbReference type="RefSeq" id="WP_145193154.1">
    <property type="nucleotide sequence ID" value="NZ_CP036266.1"/>
</dbReference>
<gene>
    <name evidence="2" type="primary">rebM_3</name>
    <name evidence="2" type="ORF">HG66A1_62830</name>
</gene>
<organism evidence="2 3">
    <name type="scientific">Gimesia chilikensis</name>
    <dbReference type="NCBI Taxonomy" id="2605989"/>
    <lineage>
        <taxon>Bacteria</taxon>
        <taxon>Pseudomonadati</taxon>
        <taxon>Planctomycetota</taxon>
        <taxon>Planctomycetia</taxon>
        <taxon>Planctomycetales</taxon>
        <taxon>Planctomycetaceae</taxon>
        <taxon>Gimesia</taxon>
    </lineage>
</organism>
<dbReference type="CDD" id="cd02440">
    <property type="entry name" value="AdoMet_MTases"/>
    <property type="match status" value="1"/>
</dbReference>
<dbReference type="InterPro" id="IPR013216">
    <property type="entry name" value="Methyltransf_11"/>
</dbReference>
<protein>
    <submittedName>
        <fullName evidence="2">Demethylrebeccamycin-D-glucose O-methyltransferase</fullName>
        <ecNumber evidence="2">2.1.1.164</ecNumber>
    </submittedName>
</protein>
<dbReference type="GO" id="GO:0102082">
    <property type="term" value="F:demethylrebeccamycin--D-glucose O-methyltransferase activity"/>
    <property type="evidence" value="ECO:0007669"/>
    <property type="project" value="UniProtKB-EC"/>
</dbReference>
<dbReference type="Pfam" id="PF08241">
    <property type="entry name" value="Methyltransf_11"/>
    <property type="match status" value="1"/>
</dbReference>
<dbReference type="GO" id="GO:0032259">
    <property type="term" value="P:methylation"/>
    <property type="evidence" value="ECO:0007669"/>
    <property type="project" value="UniProtKB-KW"/>
</dbReference>
<evidence type="ECO:0000259" key="1">
    <source>
        <dbReference type="Pfam" id="PF08241"/>
    </source>
</evidence>
<dbReference type="PANTHER" id="PTHR43591:SF24">
    <property type="entry name" value="2-METHOXY-6-POLYPRENYL-1,4-BENZOQUINOL METHYLASE, MITOCHONDRIAL"/>
    <property type="match status" value="1"/>
</dbReference>
<evidence type="ECO:0000313" key="2">
    <source>
        <dbReference type="EMBL" id="QDT24451.1"/>
    </source>
</evidence>
<keyword evidence="3" id="KW-1185">Reference proteome</keyword>
<reference evidence="2 3" key="1">
    <citation type="submission" date="2019-02" db="EMBL/GenBank/DDBJ databases">
        <title>Deep-cultivation of Planctomycetes and their phenomic and genomic characterization uncovers novel biology.</title>
        <authorList>
            <person name="Wiegand S."/>
            <person name="Jogler M."/>
            <person name="Boedeker C."/>
            <person name="Pinto D."/>
            <person name="Vollmers J."/>
            <person name="Rivas-Marin E."/>
            <person name="Kohn T."/>
            <person name="Peeters S.H."/>
            <person name="Heuer A."/>
            <person name="Rast P."/>
            <person name="Oberbeckmann S."/>
            <person name="Bunk B."/>
            <person name="Jeske O."/>
            <person name="Meyerdierks A."/>
            <person name="Storesund J.E."/>
            <person name="Kallscheuer N."/>
            <person name="Luecker S."/>
            <person name="Lage O.M."/>
            <person name="Pohl T."/>
            <person name="Merkel B.J."/>
            <person name="Hornburger P."/>
            <person name="Mueller R.-W."/>
            <person name="Bruemmer F."/>
            <person name="Labrenz M."/>
            <person name="Spormann A.M."/>
            <person name="Op den Camp H."/>
            <person name="Overmann J."/>
            <person name="Amann R."/>
            <person name="Jetten M.S.M."/>
            <person name="Mascher T."/>
            <person name="Medema M.H."/>
            <person name="Devos D.P."/>
            <person name="Kaster A.-K."/>
            <person name="Ovreas L."/>
            <person name="Rohde M."/>
            <person name="Galperin M.Y."/>
            <person name="Jogler C."/>
        </authorList>
    </citation>
    <scope>NUCLEOTIDE SEQUENCE [LARGE SCALE GENOMIC DNA]</scope>
    <source>
        <strain evidence="2 3">HG66A1</strain>
    </source>
</reference>
<sequence length="228" mass="25379">MLSRRLEPEVMDTREEALGYNTMDNREVNRRFADEILSLIADSELDSSQPLTLLDPGTGTALIPIEICQRNAQVQIIAADLATEMLKVATNNLRSAELSNRISLELADARQLPCPDSFVDGVIANSLIHHIADPLPILQEMLRVIKPGGFLFLRDLARPDSLDDLESLVRQYAANDTPHQRQMLTDSLHAALTLSEIRDLLQTCGLPPEAAQLTSDRHWTVSHRLAQT</sequence>